<feature type="compositionally biased region" description="Basic and acidic residues" evidence="1">
    <location>
        <begin position="373"/>
        <end position="389"/>
    </location>
</feature>
<feature type="compositionally biased region" description="Polar residues" evidence="1">
    <location>
        <begin position="272"/>
        <end position="301"/>
    </location>
</feature>
<dbReference type="GeneID" id="54423413"/>
<feature type="region of interest" description="Disordered" evidence="1">
    <location>
        <begin position="529"/>
        <end position="605"/>
    </location>
</feature>
<feature type="compositionally biased region" description="Basic and acidic residues" evidence="1">
    <location>
        <begin position="302"/>
        <end position="314"/>
    </location>
</feature>
<proteinExistence type="predicted"/>
<name>A0A6G1G391_9PEZI</name>
<feature type="compositionally biased region" description="Polar residues" evidence="1">
    <location>
        <begin position="342"/>
        <end position="356"/>
    </location>
</feature>
<keyword evidence="3" id="KW-1185">Reference proteome</keyword>
<feature type="region of interest" description="Disordered" evidence="1">
    <location>
        <begin position="93"/>
        <end position="116"/>
    </location>
</feature>
<feature type="compositionally biased region" description="Basic and acidic residues" evidence="1">
    <location>
        <begin position="229"/>
        <end position="238"/>
    </location>
</feature>
<reference evidence="4" key="3">
    <citation type="submission" date="2025-04" db="UniProtKB">
        <authorList>
            <consortium name="RefSeq"/>
        </authorList>
    </citation>
    <scope>IDENTIFICATION</scope>
    <source>
        <strain evidence="4">CBS 781.70</strain>
    </source>
</reference>
<feature type="compositionally biased region" description="Polar residues" evidence="1">
    <location>
        <begin position="542"/>
        <end position="564"/>
    </location>
</feature>
<gene>
    <name evidence="2 4" type="ORF">P152DRAFT_514122</name>
</gene>
<protein>
    <submittedName>
        <fullName evidence="2 4">Uncharacterized protein</fullName>
    </submittedName>
</protein>
<dbReference type="Proteomes" id="UP000504638">
    <property type="component" value="Unplaced"/>
</dbReference>
<dbReference type="OrthoDB" id="3942014at2759"/>
<dbReference type="AlphaFoldDB" id="A0A6G1G391"/>
<evidence type="ECO:0000313" key="3">
    <source>
        <dbReference type="Proteomes" id="UP000504638"/>
    </source>
</evidence>
<evidence type="ECO:0000313" key="2">
    <source>
        <dbReference type="EMBL" id="KAF1812478.1"/>
    </source>
</evidence>
<feature type="region of interest" description="Disordered" evidence="1">
    <location>
        <begin position="222"/>
        <end position="403"/>
    </location>
</feature>
<reference evidence="2 4" key="1">
    <citation type="submission" date="2020-01" db="EMBL/GenBank/DDBJ databases">
        <authorList>
            <consortium name="DOE Joint Genome Institute"/>
            <person name="Haridas S."/>
            <person name="Albert R."/>
            <person name="Binder M."/>
            <person name="Bloem J."/>
            <person name="Labutti K."/>
            <person name="Salamov A."/>
            <person name="Andreopoulos B."/>
            <person name="Baker S.E."/>
            <person name="Barry K."/>
            <person name="Bills G."/>
            <person name="Bluhm B.H."/>
            <person name="Cannon C."/>
            <person name="Castanera R."/>
            <person name="Culley D.E."/>
            <person name="Daum C."/>
            <person name="Ezra D."/>
            <person name="Gonzalez J.B."/>
            <person name="Henrissat B."/>
            <person name="Kuo A."/>
            <person name="Liang C."/>
            <person name="Lipzen A."/>
            <person name="Lutzoni F."/>
            <person name="Magnuson J."/>
            <person name="Mondo S."/>
            <person name="Nolan M."/>
            <person name="Ohm R."/>
            <person name="Pangilinan J."/>
            <person name="Park H.-J."/>
            <person name="Ramirez L."/>
            <person name="Alfaro M."/>
            <person name="Sun H."/>
            <person name="Tritt A."/>
            <person name="Yoshinaga Y."/>
            <person name="Zwiers L.-H."/>
            <person name="Turgeon B.G."/>
            <person name="Goodwin S.B."/>
            <person name="Spatafora J.W."/>
            <person name="Crous P.W."/>
            <person name="Grigoriev I.V."/>
        </authorList>
    </citation>
    <scope>NUCLEOTIDE SEQUENCE</scope>
    <source>
        <strain evidence="2 4">CBS 781.70</strain>
    </source>
</reference>
<evidence type="ECO:0000313" key="4">
    <source>
        <dbReference type="RefSeq" id="XP_033534109.1"/>
    </source>
</evidence>
<organism evidence="2">
    <name type="scientific">Eremomyces bilateralis CBS 781.70</name>
    <dbReference type="NCBI Taxonomy" id="1392243"/>
    <lineage>
        <taxon>Eukaryota</taxon>
        <taxon>Fungi</taxon>
        <taxon>Dikarya</taxon>
        <taxon>Ascomycota</taxon>
        <taxon>Pezizomycotina</taxon>
        <taxon>Dothideomycetes</taxon>
        <taxon>Dothideomycetes incertae sedis</taxon>
        <taxon>Eremomycetales</taxon>
        <taxon>Eremomycetaceae</taxon>
        <taxon>Eremomyces</taxon>
    </lineage>
</organism>
<evidence type="ECO:0000256" key="1">
    <source>
        <dbReference type="SAM" id="MobiDB-lite"/>
    </source>
</evidence>
<feature type="region of interest" description="Disordered" evidence="1">
    <location>
        <begin position="1"/>
        <end position="42"/>
    </location>
</feature>
<feature type="compositionally biased region" description="Low complexity" evidence="1">
    <location>
        <begin position="30"/>
        <end position="42"/>
    </location>
</feature>
<dbReference type="EMBL" id="ML975157">
    <property type="protein sequence ID" value="KAF1812478.1"/>
    <property type="molecule type" value="Genomic_DNA"/>
</dbReference>
<accession>A0A6G1G391</accession>
<reference evidence="4" key="2">
    <citation type="submission" date="2020-04" db="EMBL/GenBank/DDBJ databases">
        <authorList>
            <consortium name="NCBI Genome Project"/>
        </authorList>
    </citation>
    <scope>NUCLEOTIDE SEQUENCE</scope>
    <source>
        <strain evidence="4">CBS 781.70</strain>
    </source>
</reference>
<sequence length="672" mass="73281">MSLDATLRPLKGDLRPLLGGSDGLKSRSQSPRSSPLYHRPPSSLLRRRSWASFSEQNHRLFDNKMSLVDTGKDAQVLALPMSNPSFDMAYFLKNTGPPTKPGPEPKTQQKRAASPKTGLRLFRTNKHSPRTRVRRESIARIPADGLFIPHDGVVQKVSQDGNKYLQIIPNTQGFDQRLVDSNNFKYNLAAPTTSLFSSTTEEADIDGFDSWLSTLEMQQAQFSGSTLRATDEHGHENTEPGEQGAQSRGEYVDVCTSPGGSTGVMLSDDRNSSVPTPSQSFVSANTDNQSLMESHSLPRSSGSKEAEMNRDSLKHKISASHLVERQNGERLAGQGLRRPSRDQASSRASEDGTVSTIEPPLRDGQEPLYQVDATHESASRCELFRDDSRSASNRQTRKNREEKIRARKLRDLRRVRDSIDSVMARPLDLTNKTDAATESIKIPEKSPKRLGLCLGLPFENKPRCPGYHDASMTPDSIGGLAFTTGHDSSVLAIAEKATVVPARSLSTSKAPHITASGVEIAGPRPYCLAPSRVDTPRPGATSPINTLSSSRNRPSQKHISSPINALTHPSAHSHHPSPSDPTQPGACASIGTESPPRSLKGSILDGEKDTKIERLERENRLLEAALMAVLRTAGRLNGCPCGSDNDGRAGGVQVKKALEAYLETRRWTDFSA</sequence>
<dbReference type="RefSeq" id="XP_033534109.1">
    <property type="nucleotide sequence ID" value="XM_033682843.1"/>
</dbReference>